<feature type="compositionally biased region" description="Low complexity" evidence="1">
    <location>
        <begin position="209"/>
        <end position="221"/>
    </location>
</feature>
<dbReference type="EMBL" id="JBBJCI010000426">
    <property type="protein sequence ID" value="KAK7230716.1"/>
    <property type="molecule type" value="Genomic_DNA"/>
</dbReference>
<sequence>MWQTERLSTIAWRRRLWARHRDADSPPSAADVSAASGVLSKAADKCQQVGRGDVNKALGVLQLICEREPKSSLRKLVDVLDAFVRRAEPWACDGASRVSALKLKARLETLAREPRFPARAAEPATLEKMRRRPSPRPGRKRVPEVAAFRARDRRKPPHAFPPAGGPPSRRRLRRKFGSPEASAKPLKSSSPRSHFPRDRGRPPLPSLLPAPAADPRASARR</sequence>
<evidence type="ECO:0000313" key="3">
    <source>
        <dbReference type="Proteomes" id="UP001363151"/>
    </source>
</evidence>
<protein>
    <submittedName>
        <fullName evidence="2">Uncharacterized protein</fullName>
    </submittedName>
</protein>
<evidence type="ECO:0000256" key="1">
    <source>
        <dbReference type="SAM" id="MobiDB-lite"/>
    </source>
</evidence>
<keyword evidence="3" id="KW-1185">Reference proteome</keyword>
<reference evidence="2 3" key="1">
    <citation type="submission" date="2024-03" db="EMBL/GenBank/DDBJ databases">
        <title>Aureococcus anophagefferens CCMP1851 and Kratosvirus quantuckense: Draft genome of a second virus-susceptible host strain in the model system.</title>
        <authorList>
            <person name="Chase E."/>
            <person name="Truchon A.R."/>
            <person name="Schepens W."/>
            <person name="Wilhelm S.W."/>
        </authorList>
    </citation>
    <scope>NUCLEOTIDE SEQUENCE [LARGE SCALE GENOMIC DNA]</scope>
    <source>
        <strain evidence="2 3">CCMP1851</strain>
    </source>
</reference>
<accession>A0ABR1FH51</accession>
<evidence type="ECO:0000313" key="2">
    <source>
        <dbReference type="EMBL" id="KAK7230716.1"/>
    </source>
</evidence>
<feature type="compositionally biased region" description="Basic residues" evidence="1">
    <location>
        <begin position="129"/>
        <end position="140"/>
    </location>
</feature>
<dbReference type="Proteomes" id="UP001363151">
    <property type="component" value="Unassembled WGS sequence"/>
</dbReference>
<proteinExistence type="predicted"/>
<comment type="caution">
    <text evidence="2">The sequence shown here is derived from an EMBL/GenBank/DDBJ whole genome shotgun (WGS) entry which is preliminary data.</text>
</comment>
<gene>
    <name evidence="2" type="ORF">SO694_0007818</name>
</gene>
<feature type="region of interest" description="Disordered" evidence="1">
    <location>
        <begin position="116"/>
        <end position="221"/>
    </location>
</feature>
<organism evidence="2 3">
    <name type="scientific">Aureococcus anophagefferens</name>
    <name type="common">Harmful bloom alga</name>
    <dbReference type="NCBI Taxonomy" id="44056"/>
    <lineage>
        <taxon>Eukaryota</taxon>
        <taxon>Sar</taxon>
        <taxon>Stramenopiles</taxon>
        <taxon>Ochrophyta</taxon>
        <taxon>Pelagophyceae</taxon>
        <taxon>Pelagomonadales</taxon>
        <taxon>Pelagomonadaceae</taxon>
        <taxon>Aureococcus</taxon>
    </lineage>
</organism>
<name>A0ABR1FH51_AURAN</name>